<keyword evidence="24" id="KW-1185">Reference proteome</keyword>
<keyword evidence="7" id="KW-0479">Metal-binding</keyword>
<evidence type="ECO:0000256" key="5">
    <source>
        <dbReference type="ARBA" id="ARBA00022695"/>
    </source>
</evidence>
<evidence type="ECO:0000259" key="22">
    <source>
        <dbReference type="PROSITE" id="PS50160"/>
    </source>
</evidence>
<evidence type="ECO:0000256" key="1">
    <source>
        <dbReference type="ARBA" id="ARBA00001936"/>
    </source>
</evidence>
<evidence type="ECO:0000256" key="20">
    <source>
        <dbReference type="ARBA" id="ARBA00034003"/>
    </source>
</evidence>
<evidence type="ECO:0000256" key="18">
    <source>
        <dbReference type="ARBA" id="ARBA00023268"/>
    </source>
</evidence>
<keyword evidence="14" id="KW-0238">DNA-binding</keyword>
<comment type="cofactor">
    <cofactor evidence="1">
        <name>Mn(2+)</name>
        <dbReference type="ChEBI" id="CHEBI:29035"/>
    </cofactor>
</comment>
<dbReference type="Gene3D" id="2.40.50.140">
    <property type="entry name" value="Nucleic acid-binding proteins"/>
    <property type="match status" value="1"/>
</dbReference>
<feature type="compositionally biased region" description="Low complexity" evidence="21">
    <location>
        <begin position="585"/>
        <end position="603"/>
    </location>
</feature>
<dbReference type="SUPFAM" id="SSF50249">
    <property type="entry name" value="Nucleic acid-binding proteins"/>
    <property type="match status" value="1"/>
</dbReference>
<evidence type="ECO:0000256" key="15">
    <source>
        <dbReference type="ARBA" id="ARBA00023172"/>
    </source>
</evidence>
<dbReference type="InterPro" id="IPR012340">
    <property type="entry name" value="NA-bd_OB-fold"/>
</dbReference>
<dbReference type="InterPro" id="IPR014145">
    <property type="entry name" value="LigD_pol_dom"/>
</dbReference>
<dbReference type="InterPro" id="IPR014143">
    <property type="entry name" value="NHEJ_ligase_prk"/>
</dbReference>
<dbReference type="PANTHER" id="PTHR42705">
    <property type="entry name" value="BIFUNCTIONAL NON-HOMOLOGOUS END JOINING PROTEIN LIGD"/>
    <property type="match status" value="1"/>
</dbReference>
<reference evidence="23" key="1">
    <citation type="submission" date="2019-12" db="EMBL/GenBank/DDBJ databases">
        <title>Comparative genomics gives insights into the taxonomy of the Azoarcus-Aromatoleum group and reveals separate origins of nif in the plant-associated Azoarcus and non-plant-associated Aromatoleum sub-groups.</title>
        <authorList>
            <person name="Lafos M."/>
            <person name="Maluk M."/>
            <person name="Batista M."/>
            <person name="Junghare M."/>
            <person name="Carmona M."/>
            <person name="Faoro H."/>
            <person name="Cruz L.M."/>
            <person name="Battistoni F."/>
            <person name="De Souza E."/>
            <person name="Pedrosa F."/>
            <person name="Chen W.-M."/>
            <person name="Poole P.S."/>
            <person name="Dixon R.A."/>
            <person name="James E.K."/>
        </authorList>
    </citation>
    <scope>NUCLEOTIDE SEQUENCE</scope>
    <source>
        <strain evidence="23">U120</strain>
    </source>
</reference>
<keyword evidence="9" id="KW-0227">DNA damage</keyword>
<dbReference type="CDD" id="cd07971">
    <property type="entry name" value="OBF_DNA_ligase_LigD"/>
    <property type="match status" value="1"/>
</dbReference>
<dbReference type="CDD" id="cd07906">
    <property type="entry name" value="Adenylation_DNA_ligase_LigD_LigC"/>
    <property type="match status" value="1"/>
</dbReference>
<dbReference type="CDD" id="cd04862">
    <property type="entry name" value="PaeLigD_Pol_like"/>
    <property type="match status" value="1"/>
</dbReference>
<feature type="compositionally biased region" description="Basic and acidic residues" evidence="21">
    <location>
        <begin position="1"/>
        <end position="11"/>
    </location>
</feature>
<dbReference type="InterPro" id="IPR052171">
    <property type="entry name" value="NHEJ_LigD"/>
</dbReference>
<evidence type="ECO:0000256" key="9">
    <source>
        <dbReference type="ARBA" id="ARBA00022763"/>
    </source>
</evidence>
<evidence type="ECO:0000256" key="16">
    <source>
        <dbReference type="ARBA" id="ARBA00023204"/>
    </source>
</evidence>
<keyword evidence="11" id="KW-0269">Exonuclease</keyword>
<organism evidence="23 24">
    <name type="scientific">Aromatoleum buckelii</name>
    <dbReference type="NCBI Taxonomy" id="200254"/>
    <lineage>
        <taxon>Bacteria</taxon>
        <taxon>Pseudomonadati</taxon>
        <taxon>Pseudomonadota</taxon>
        <taxon>Betaproteobacteria</taxon>
        <taxon>Rhodocyclales</taxon>
        <taxon>Rhodocyclaceae</taxon>
        <taxon>Aromatoleum</taxon>
    </lineage>
</organism>
<dbReference type="Proteomes" id="UP000601990">
    <property type="component" value="Unassembled WGS sequence"/>
</dbReference>
<keyword evidence="15" id="KW-0233">DNA recombination</keyword>
<dbReference type="Gene3D" id="3.90.920.10">
    <property type="entry name" value="DNA primase, PRIM domain"/>
    <property type="match status" value="1"/>
</dbReference>
<dbReference type="Gene3D" id="3.30.470.30">
    <property type="entry name" value="DNA ligase/mRNA capping enzyme"/>
    <property type="match status" value="1"/>
</dbReference>
<evidence type="ECO:0000313" key="24">
    <source>
        <dbReference type="Proteomes" id="UP000601990"/>
    </source>
</evidence>
<evidence type="ECO:0000256" key="7">
    <source>
        <dbReference type="ARBA" id="ARBA00022723"/>
    </source>
</evidence>
<evidence type="ECO:0000256" key="13">
    <source>
        <dbReference type="ARBA" id="ARBA00022932"/>
    </source>
</evidence>
<feature type="compositionally biased region" description="Basic and acidic residues" evidence="21">
    <location>
        <begin position="197"/>
        <end position="209"/>
    </location>
</feature>
<keyword evidence="4" id="KW-0808">Transferase</keyword>
<dbReference type="EMBL" id="WTVH01000020">
    <property type="protein sequence ID" value="NMF93906.1"/>
    <property type="molecule type" value="Genomic_DNA"/>
</dbReference>
<accession>A0ABX1N3S7</accession>
<keyword evidence="12" id="KW-0067">ATP-binding</keyword>
<dbReference type="PROSITE" id="PS50160">
    <property type="entry name" value="DNA_LIGASE_A3"/>
    <property type="match status" value="1"/>
</dbReference>
<dbReference type="NCBIfam" id="TIGR02779">
    <property type="entry name" value="NHEJ_ligase_lig"/>
    <property type="match status" value="1"/>
</dbReference>
<evidence type="ECO:0000256" key="19">
    <source>
        <dbReference type="ARBA" id="ARBA00029943"/>
    </source>
</evidence>
<evidence type="ECO:0000256" key="4">
    <source>
        <dbReference type="ARBA" id="ARBA00022679"/>
    </source>
</evidence>
<dbReference type="EC" id="6.5.1.1" evidence="2"/>
<feature type="region of interest" description="Disordered" evidence="21">
    <location>
        <begin position="550"/>
        <end position="603"/>
    </location>
</feature>
<evidence type="ECO:0000256" key="6">
    <source>
        <dbReference type="ARBA" id="ARBA00022722"/>
    </source>
</evidence>
<dbReference type="SUPFAM" id="SSF56091">
    <property type="entry name" value="DNA ligase/mRNA capping enzyme, catalytic domain"/>
    <property type="match status" value="1"/>
</dbReference>
<keyword evidence="3 23" id="KW-0436">Ligase</keyword>
<dbReference type="Gene3D" id="3.30.1490.70">
    <property type="match status" value="1"/>
</dbReference>
<evidence type="ECO:0000256" key="8">
    <source>
        <dbReference type="ARBA" id="ARBA00022741"/>
    </source>
</evidence>
<dbReference type="InterPro" id="IPR014146">
    <property type="entry name" value="LigD_ligase_dom"/>
</dbReference>
<dbReference type="Pfam" id="PF21686">
    <property type="entry name" value="LigD_Prim-Pol"/>
    <property type="match status" value="1"/>
</dbReference>
<evidence type="ECO:0000313" key="23">
    <source>
        <dbReference type="EMBL" id="NMF93906.1"/>
    </source>
</evidence>
<keyword evidence="13" id="KW-0239">DNA-directed DNA polymerase</keyword>
<comment type="caution">
    <text evidence="23">The sequence shown here is derived from an EMBL/GenBank/DDBJ whole genome shotgun (WGS) entry which is preliminary data.</text>
</comment>
<dbReference type="NCBIfam" id="TIGR02777">
    <property type="entry name" value="LigD_PE_dom"/>
    <property type="match status" value="1"/>
</dbReference>
<feature type="domain" description="ATP-dependent DNA ligase family profile" evidence="22">
    <location>
        <begin position="344"/>
        <end position="467"/>
    </location>
</feature>
<dbReference type="GO" id="GO:0016874">
    <property type="term" value="F:ligase activity"/>
    <property type="evidence" value="ECO:0007669"/>
    <property type="project" value="UniProtKB-KW"/>
</dbReference>
<keyword evidence="17" id="KW-0464">Manganese</keyword>
<proteinExistence type="predicted"/>
<dbReference type="InterPro" id="IPR012310">
    <property type="entry name" value="DNA_ligase_ATP-dep_cent"/>
</dbReference>
<evidence type="ECO:0000256" key="3">
    <source>
        <dbReference type="ARBA" id="ARBA00022598"/>
    </source>
</evidence>
<dbReference type="NCBIfam" id="TIGR02778">
    <property type="entry name" value="ligD_pol"/>
    <property type="match status" value="1"/>
</dbReference>
<dbReference type="NCBIfam" id="NF004628">
    <property type="entry name" value="PRK05972.1"/>
    <property type="match status" value="1"/>
</dbReference>
<evidence type="ECO:0000256" key="11">
    <source>
        <dbReference type="ARBA" id="ARBA00022839"/>
    </source>
</evidence>
<keyword evidence="6" id="KW-0540">Nuclease</keyword>
<protein>
    <recommendedName>
        <fullName evidence="2">DNA ligase (ATP)</fullName>
        <ecNumber evidence="2">6.5.1.1</ecNumber>
    </recommendedName>
    <alternativeName>
        <fullName evidence="19">NHEJ DNA polymerase</fullName>
    </alternativeName>
</protein>
<keyword evidence="16" id="KW-0234">DNA repair</keyword>
<evidence type="ECO:0000256" key="10">
    <source>
        <dbReference type="ARBA" id="ARBA00022801"/>
    </source>
</evidence>
<evidence type="ECO:0000256" key="21">
    <source>
        <dbReference type="SAM" id="MobiDB-lite"/>
    </source>
</evidence>
<dbReference type="Pfam" id="PF01068">
    <property type="entry name" value="DNA_ligase_A_M"/>
    <property type="match status" value="1"/>
</dbReference>
<dbReference type="PANTHER" id="PTHR42705:SF2">
    <property type="entry name" value="BIFUNCTIONAL NON-HOMOLOGOUS END JOINING PROTEIN LIGD"/>
    <property type="match status" value="1"/>
</dbReference>
<sequence length="917" mass="100560">MKRSESGKARAGDPLARYRAMRDFGATPEPGGNTIPGKAEDALTFTVQRHAARRLHYDFRLELDGVLKSWAVPKGPSLDPSERRLAVETEDHPLDYGDFEGVIPAKQYGAGEVVLWDRGCWSTDSPDPAADLARGKLKFRLDGEKLQGGWTLVRMRAKAGEEDSEGPHNWLLIKEDDDEARVGDEAEITVTRPGSVKHVDERAGRRETGATKPVSAPAESRRMRKAPRAGATAAEGKMAKPAKRGHAALPAFITPQLASLVNEPPPGEGWVYEIKYDGYRILARLQAGTVTLYTRNGQDWTHRMPQLAKALAALQLDDSWLDGEIVVNGDDGLPDFQALQNAFAQGASGRIVYYLFDAPWLSGDELAPLPLVERKRRLAAALAGGEGGPIVYSEHFAGDVGAALEQACHLGMEGLIGKRGDARYVAGRSRSWIKLKCRPRQEFVIGGYTEPGGAREGFGALLVGLYDDAGALNYAGKVGTGFDRETLEGLARQLAALERHDSPFARKPRGAGQHWVRPTLVAEVEYAGWTRDNLLRQAAFVGLREDKPAHTVQDEVPLSSDVTAQAEQPWSRAESSRQKKKTSKEPGGPAKTKAKAKANTPSAPDGVRVAGIVITHPERVVWPDAGLTKADLAHYYEDIAPWLLPHVASRPLSLLRCPDGSEAECFFQRHMGQERPGGVESFIWESSKDRRSYLYVTDLEGVIGMVQRGVVEFHTWGSTMPRADRPDRITIDLDPGPELAWARVVEAAQLVRGLLKELGLASFVKTTGGKGLHVVVPLRRGHQWGDVKRFAKAFATHLARILPDRFTATMAKNQRAGRIFVDYLRNDAGASAICAYAARARPGAPVSTPLAWDELGPELKPGAFTILTVADRLARLREDPWRDYAQQRFVLTGKMWEALGETPPRKTPNQAQQRDSD</sequence>
<dbReference type="InterPro" id="IPR014144">
    <property type="entry name" value="LigD_PE_domain"/>
</dbReference>
<evidence type="ECO:0000256" key="12">
    <source>
        <dbReference type="ARBA" id="ARBA00022840"/>
    </source>
</evidence>
<dbReference type="Pfam" id="PF04679">
    <property type="entry name" value="DNA_ligase_A_C"/>
    <property type="match status" value="1"/>
</dbReference>
<keyword evidence="5" id="KW-0548">Nucleotidyltransferase</keyword>
<dbReference type="InterPro" id="IPR033651">
    <property type="entry name" value="PaeLigD_Pol-like"/>
</dbReference>
<dbReference type="NCBIfam" id="TIGR02776">
    <property type="entry name" value="NHEJ_ligase_prk"/>
    <property type="match status" value="1"/>
</dbReference>
<keyword evidence="8" id="KW-0547">Nucleotide-binding</keyword>
<evidence type="ECO:0000256" key="14">
    <source>
        <dbReference type="ARBA" id="ARBA00023125"/>
    </source>
</evidence>
<evidence type="ECO:0000256" key="2">
    <source>
        <dbReference type="ARBA" id="ARBA00012727"/>
    </source>
</evidence>
<keyword evidence="10" id="KW-0378">Hydrolase</keyword>
<dbReference type="Pfam" id="PF13298">
    <property type="entry name" value="LigD_N"/>
    <property type="match status" value="1"/>
</dbReference>
<feature type="region of interest" description="Disordered" evidence="21">
    <location>
        <begin position="194"/>
        <end position="241"/>
    </location>
</feature>
<keyword evidence="18" id="KW-0511">Multifunctional enzyme</keyword>
<name>A0ABX1N3S7_9RHOO</name>
<dbReference type="InterPro" id="IPR012309">
    <property type="entry name" value="DNA_ligase_ATP-dep_C"/>
</dbReference>
<dbReference type="RefSeq" id="WP_169199157.1">
    <property type="nucleotide sequence ID" value="NZ_WTVH02000007.1"/>
</dbReference>
<evidence type="ECO:0000256" key="17">
    <source>
        <dbReference type="ARBA" id="ARBA00023211"/>
    </source>
</evidence>
<gene>
    <name evidence="23" type="primary">ligD</name>
    <name evidence="23" type="ORF">GO608_11260</name>
</gene>
<feature type="region of interest" description="Disordered" evidence="21">
    <location>
        <begin position="1"/>
        <end position="38"/>
    </location>
</feature>
<comment type="catalytic activity">
    <reaction evidence="20">
        <text>ATP + (deoxyribonucleotide)n-3'-hydroxyl + 5'-phospho-(deoxyribonucleotide)m = (deoxyribonucleotide)n+m + AMP + diphosphate.</text>
        <dbReference type="EC" id="6.5.1.1"/>
    </reaction>
</comment>